<keyword evidence="2 12" id="KW-0547">Nucleotide-binding</keyword>
<evidence type="ECO:0000313" key="16">
    <source>
        <dbReference type="EMBL" id="ERP31602.1"/>
    </source>
</evidence>
<dbReference type="Pfam" id="PF00580">
    <property type="entry name" value="UvrD-helicase"/>
    <property type="match status" value="1"/>
</dbReference>
<dbReference type="GO" id="GO:0000725">
    <property type="term" value="P:recombinational repair"/>
    <property type="evidence" value="ECO:0007669"/>
    <property type="project" value="TreeGrafter"/>
</dbReference>
<dbReference type="Gene3D" id="1.10.486.10">
    <property type="entry name" value="PCRA, domain 4"/>
    <property type="match status" value="1"/>
</dbReference>
<dbReference type="PANTHER" id="PTHR11070">
    <property type="entry name" value="UVRD / RECB / PCRA DNA HELICASE FAMILY MEMBER"/>
    <property type="match status" value="1"/>
</dbReference>
<dbReference type="FunFam" id="1.10.10.160:FF:000001">
    <property type="entry name" value="ATP-dependent DNA helicase"/>
    <property type="match status" value="1"/>
</dbReference>
<evidence type="ECO:0000256" key="6">
    <source>
        <dbReference type="ARBA" id="ARBA00023125"/>
    </source>
</evidence>
<evidence type="ECO:0000256" key="2">
    <source>
        <dbReference type="ARBA" id="ARBA00022741"/>
    </source>
</evidence>
<evidence type="ECO:0000313" key="17">
    <source>
        <dbReference type="Proteomes" id="UP000017148"/>
    </source>
</evidence>
<evidence type="ECO:0000256" key="1">
    <source>
        <dbReference type="ARBA" id="ARBA00009922"/>
    </source>
</evidence>
<proteinExistence type="inferred from homology"/>
<accession>U7D926</accession>
<reference evidence="16 17" key="1">
    <citation type="journal article" date="2013" name="Environ. Microbiol.">
        <title>Genome analysis of Chitinivibrio alkaliphilus gen. nov., sp. nov., a novel extremely haloalkaliphilic anaerobic chitinolytic bacterium from the candidate phylum Termite Group 3.</title>
        <authorList>
            <person name="Sorokin D.Y."/>
            <person name="Gumerov V.M."/>
            <person name="Rakitin A.L."/>
            <person name="Beletsky A.V."/>
            <person name="Damste J.S."/>
            <person name="Muyzer G."/>
            <person name="Mardanov A.V."/>
            <person name="Ravin N.V."/>
        </authorList>
    </citation>
    <scope>NUCLEOTIDE SEQUENCE [LARGE SCALE GENOMIC DNA]</scope>
    <source>
        <strain evidence="16 17">ACht1</strain>
    </source>
</reference>
<sequence length="767" mass="85637">MTESVLQEIPLNAVQKEAVRHADGCQLVFAGAGTGKTRVLTAKIAWLIRERGIHPGHIFAATFTNKAAREMKERVASLIHMGCDSLWIGTFHSLCVRILRREGHALGFSRWFSIYDTTDQLAVIKNVMKEQGVDEKSLRPKAVLHAISGYKNRCISAEELAKQAESFYEKEMSQLYLQYQAELRRADAMDFDDLIQNTVTLLATHGEIRQAYQNLFRHILVDEYQDTNGAQFQLIKILAGDSVPVFAVGDDDQSIYGWRGAQVENILQFHEVFGDTAVFKLEENYRSTGNVLRFANAIISENSRRSNKKLWTAGDMGEEVVVRAFSNDIKEAERLVASIASSIQSGTPLSELAVFFRTNAQTRQFEKELLKGDIPYVIVGGTAFFSRKEIKDITAYLRVLINPKDDLSCQRIINVPSRGIGNKSQEKIAAEATRQGVSFFEAILSGRAEAHLTGRAKKGLVAFREMYEYVRALLDEDSSPEEIVNELLRGTGYLDELQVHGGEEAENRTENINEFVNAVAQWQLENPEGELGQFLEEITLATDVDTMDQENCVKLMTLHASKGLEFDEVYLAGVEEGLLPSVQSLNDTEKLEEERRLLYVGATRARRRLICSYCESRMRFGSVMPMGISPFLDAVDPSYYRVVDETARFNTVYWSEDAAASSYKPRSISHGGSGAGQRIKRGAPVLMRGRDVPAKRKESSKPSLSAGPGGAGKTVVFRQGQEVRHEKFGRGKILRVSGVGANTRLTILFDGGVRKQLIAKYAKLTLL</sequence>
<evidence type="ECO:0000256" key="4">
    <source>
        <dbReference type="ARBA" id="ARBA00022806"/>
    </source>
</evidence>
<dbReference type="Pfam" id="PF21196">
    <property type="entry name" value="PcrA_UvrD_tudor"/>
    <property type="match status" value="1"/>
</dbReference>
<dbReference type="STRING" id="1313304.CALK_1465"/>
<dbReference type="PANTHER" id="PTHR11070:SF2">
    <property type="entry name" value="ATP-DEPENDENT DNA HELICASE SRS2"/>
    <property type="match status" value="1"/>
</dbReference>
<dbReference type="CDD" id="cd18807">
    <property type="entry name" value="SF1_C_UvrD"/>
    <property type="match status" value="1"/>
</dbReference>
<feature type="compositionally biased region" description="Basic and acidic residues" evidence="13">
    <location>
        <begin position="691"/>
        <end position="700"/>
    </location>
</feature>
<dbReference type="PROSITE" id="PS51217">
    <property type="entry name" value="UVRD_HELICASE_CTER"/>
    <property type="match status" value="1"/>
</dbReference>
<dbReference type="GO" id="GO:0005829">
    <property type="term" value="C:cytosol"/>
    <property type="evidence" value="ECO:0007669"/>
    <property type="project" value="TreeGrafter"/>
</dbReference>
<dbReference type="PATRIC" id="fig|1313304.3.peg.1398"/>
<dbReference type="GO" id="GO:0003677">
    <property type="term" value="F:DNA binding"/>
    <property type="evidence" value="ECO:0007669"/>
    <property type="project" value="UniProtKB-KW"/>
</dbReference>
<evidence type="ECO:0000256" key="5">
    <source>
        <dbReference type="ARBA" id="ARBA00022840"/>
    </source>
</evidence>
<dbReference type="eggNOG" id="COG0210">
    <property type="taxonomic scope" value="Bacteria"/>
</dbReference>
<dbReference type="GO" id="GO:0005524">
    <property type="term" value="F:ATP binding"/>
    <property type="evidence" value="ECO:0007669"/>
    <property type="project" value="UniProtKB-UniRule"/>
</dbReference>
<dbReference type="InterPro" id="IPR027417">
    <property type="entry name" value="P-loop_NTPase"/>
</dbReference>
<evidence type="ECO:0000256" key="11">
    <source>
        <dbReference type="ARBA" id="ARBA00048988"/>
    </source>
</evidence>
<feature type="domain" description="UvrD-like helicase C-terminal" evidence="15">
    <location>
        <begin position="289"/>
        <end position="563"/>
    </location>
</feature>
<dbReference type="OrthoDB" id="9810135at2"/>
<dbReference type="PROSITE" id="PS51198">
    <property type="entry name" value="UVRD_HELICASE_ATP_BIND"/>
    <property type="match status" value="1"/>
</dbReference>
<evidence type="ECO:0000256" key="7">
    <source>
        <dbReference type="ARBA" id="ARBA00023235"/>
    </source>
</evidence>
<comment type="similarity">
    <text evidence="1">Belongs to the helicase family. UvrD subfamily.</text>
</comment>
<name>U7D926_9BACT</name>
<evidence type="ECO:0000256" key="3">
    <source>
        <dbReference type="ARBA" id="ARBA00022801"/>
    </source>
</evidence>
<dbReference type="Proteomes" id="UP000017148">
    <property type="component" value="Unassembled WGS sequence"/>
</dbReference>
<dbReference type="InterPro" id="IPR013986">
    <property type="entry name" value="DExx_box_DNA_helicase_dom_sf"/>
</dbReference>
<dbReference type="EC" id="5.6.2.4" evidence="9"/>
<evidence type="ECO:0000256" key="9">
    <source>
        <dbReference type="ARBA" id="ARBA00034808"/>
    </source>
</evidence>
<dbReference type="AlphaFoldDB" id="U7D926"/>
<dbReference type="GO" id="GO:0009314">
    <property type="term" value="P:response to radiation"/>
    <property type="evidence" value="ECO:0007669"/>
    <property type="project" value="UniProtKB-ARBA"/>
</dbReference>
<gene>
    <name evidence="16" type="ORF">CALK_1465</name>
</gene>
<organism evidence="16 17">
    <name type="scientific">Chitinivibrio alkaliphilus ACht1</name>
    <dbReference type="NCBI Taxonomy" id="1313304"/>
    <lineage>
        <taxon>Bacteria</taxon>
        <taxon>Pseudomonadati</taxon>
        <taxon>Fibrobacterota</taxon>
        <taxon>Chitinivibrionia</taxon>
        <taxon>Chitinivibrionales</taxon>
        <taxon>Chitinivibrionaceae</taxon>
        <taxon>Chitinivibrio</taxon>
    </lineage>
</organism>
<dbReference type="InterPro" id="IPR014016">
    <property type="entry name" value="UvrD-like_ATP-bd"/>
</dbReference>
<feature type="region of interest" description="Disordered" evidence="13">
    <location>
        <begin position="691"/>
        <end position="712"/>
    </location>
</feature>
<dbReference type="GO" id="GO:0032991">
    <property type="term" value="C:protein-containing complex"/>
    <property type="evidence" value="ECO:0007669"/>
    <property type="project" value="UniProtKB-ARBA"/>
</dbReference>
<dbReference type="CDD" id="cd17932">
    <property type="entry name" value="DEXQc_UvrD"/>
    <property type="match status" value="1"/>
</dbReference>
<keyword evidence="4 12" id="KW-0347">Helicase</keyword>
<dbReference type="RefSeq" id="WP_022636921.1">
    <property type="nucleotide sequence ID" value="NZ_ASJR01000011.1"/>
</dbReference>
<dbReference type="FunFam" id="1.10.486.10:FF:000003">
    <property type="entry name" value="ATP-dependent DNA helicase"/>
    <property type="match status" value="1"/>
</dbReference>
<keyword evidence="6" id="KW-0238">DNA-binding</keyword>
<comment type="catalytic activity">
    <reaction evidence="11">
        <text>ATP + H2O = ADP + phosphate + H(+)</text>
        <dbReference type="Rhea" id="RHEA:13065"/>
        <dbReference type="ChEBI" id="CHEBI:15377"/>
        <dbReference type="ChEBI" id="CHEBI:15378"/>
        <dbReference type="ChEBI" id="CHEBI:30616"/>
        <dbReference type="ChEBI" id="CHEBI:43474"/>
        <dbReference type="ChEBI" id="CHEBI:456216"/>
        <dbReference type="EC" id="5.6.2.4"/>
    </reaction>
</comment>
<dbReference type="InterPro" id="IPR014017">
    <property type="entry name" value="DNA_helicase_UvrD-like_C"/>
</dbReference>
<dbReference type="GO" id="GO:0043138">
    <property type="term" value="F:3'-5' DNA helicase activity"/>
    <property type="evidence" value="ECO:0007669"/>
    <property type="project" value="UniProtKB-EC"/>
</dbReference>
<dbReference type="Gene3D" id="3.40.50.300">
    <property type="entry name" value="P-loop containing nucleotide triphosphate hydrolases"/>
    <property type="match status" value="2"/>
</dbReference>
<feature type="binding site" evidence="12">
    <location>
        <begin position="30"/>
        <end position="37"/>
    </location>
    <ligand>
        <name>ATP</name>
        <dbReference type="ChEBI" id="CHEBI:30616"/>
    </ligand>
</feature>
<evidence type="ECO:0000259" key="15">
    <source>
        <dbReference type="PROSITE" id="PS51217"/>
    </source>
</evidence>
<dbReference type="Pfam" id="PF13361">
    <property type="entry name" value="UvrD_C"/>
    <property type="match status" value="1"/>
</dbReference>
<keyword evidence="5 12" id="KW-0067">ATP-binding</keyword>
<dbReference type="SUPFAM" id="SSF52540">
    <property type="entry name" value="P-loop containing nucleoside triphosphate hydrolases"/>
    <property type="match status" value="1"/>
</dbReference>
<evidence type="ECO:0000259" key="14">
    <source>
        <dbReference type="PROSITE" id="PS51198"/>
    </source>
</evidence>
<feature type="domain" description="UvrD-like helicase ATP-binding" evidence="14">
    <location>
        <begin position="9"/>
        <end position="288"/>
    </location>
</feature>
<keyword evidence="7" id="KW-0413">Isomerase</keyword>
<dbReference type="GO" id="GO:0016887">
    <property type="term" value="F:ATP hydrolysis activity"/>
    <property type="evidence" value="ECO:0007669"/>
    <property type="project" value="RHEA"/>
</dbReference>
<keyword evidence="17" id="KW-1185">Reference proteome</keyword>
<keyword evidence="3 12" id="KW-0378">Hydrolase</keyword>
<evidence type="ECO:0000256" key="12">
    <source>
        <dbReference type="PROSITE-ProRule" id="PRU00560"/>
    </source>
</evidence>
<comment type="caution">
    <text evidence="16">The sequence shown here is derived from an EMBL/GenBank/DDBJ whole genome shotgun (WGS) entry which is preliminary data.</text>
</comment>
<evidence type="ECO:0000256" key="8">
    <source>
        <dbReference type="ARBA" id="ARBA00034617"/>
    </source>
</evidence>
<evidence type="ECO:0000256" key="13">
    <source>
        <dbReference type="SAM" id="MobiDB-lite"/>
    </source>
</evidence>
<dbReference type="Gene3D" id="1.10.10.160">
    <property type="match status" value="1"/>
</dbReference>
<dbReference type="EMBL" id="ASJR01000011">
    <property type="protein sequence ID" value="ERP31602.1"/>
    <property type="molecule type" value="Genomic_DNA"/>
</dbReference>
<comment type="catalytic activity">
    <reaction evidence="8">
        <text>Couples ATP hydrolysis with the unwinding of duplex DNA by translocating in the 3'-5' direction.</text>
        <dbReference type="EC" id="5.6.2.4"/>
    </reaction>
</comment>
<evidence type="ECO:0000256" key="10">
    <source>
        <dbReference type="ARBA" id="ARBA00034923"/>
    </source>
</evidence>
<dbReference type="InterPro" id="IPR000212">
    <property type="entry name" value="DNA_helicase_UvrD/REP"/>
</dbReference>
<protein>
    <recommendedName>
        <fullName evidence="9">DNA 3'-5' helicase</fullName>
        <ecNumber evidence="9">5.6.2.4</ecNumber>
    </recommendedName>
    <alternativeName>
        <fullName evidence="10">DNA 3'-5' helicase II</fullName>
    </alternativeName>
</protein>